<dbReference type="InterPro" id="IPR001014">
    <property type="entry name" value="Ribosomal_uL23_CS"/>
</dbReference>
<reference evidence="8 9" key="1">
    <citation type="journal article" date="2003" name="Genome Res.">
        <title>Tropheryma whipplei twist: a human pathogenic Actinobacteria with a reduced genome.</title>
        <authorList>
            <person name="Raoult D."/>
            <person name="Ogata H."/>
            <person name="Audic S."/>
            <person name="Robert C."/>
            <person name="Suhre K."/>
            <person name="Drancourt M."/>
            <person name="Claverie J.-M."/>
        </authorList>
    </citation>
    <scope>NUCLEOTIDE SEQUENCE [LARGE SCALE GENOMIC DNA]</scope>
    <source>
        <strain evidence="8 9">Twist</strain>
    </source>
</reference>
<dbReference type="InterPro" id="IPR012678">
    <property type="entry name" value="Ribosomal_uL23/eL15/eS24_sf"/>
</dbReference>
<dbReference type="NCBIfam" id="NF004364">
    <property type="entry name" value="PRK05738.2-5"/>
    <property type="match status" value="1"/>
</dbReference>
<evidence type="ECO:0000256" key="4">
    <source>
        <dbReference type="ARBA" id="ARBA00022980"/>
    </source>
</evidence>
<dbReference type="GO" id="GO:0006412">
    <property type="term" value="P:translation"/>
    <property type="evidence" value="ECO:0007669"/>
    <property type="project" value="UniProtKB-UniRule"/>
</dbReference>
<protein>
    <recommendedName>
        <fullName evidence="6">Large ribosomal subunit protein uL23</fullName>
    </recommendedName>
</protein>
<dbReference type="AlphaFoldDB" id="Q83FY8"/>
<evidence type="ECO:0000256" key="5">
    <source>
        <dbReference type="ARBA" id="ARBA00023274"/>
    </source>
</evidence>
<gene>
    <name evidence="6 8" type="primary">rplW</name>
    <name evidence="8" type="ordered locus">TWT_552</name>
</gene>
<evidence type="ECO:0000256" key="3">
    <source>
        <dbReference type="ARBA" id="ARBA00022884"/>
    </source>
</evidence>
<comment type="function">
    <text evidence="6">One of the early assembly proteins it binds 23S rRNA. One of the proteins that surrounds the polypeptide exit tunnel on the outside of the ribosome. Forms the main docking site for trigger factor binding to the ribosome.</text>
</comment>
<evidence type="ECO:0000313" key="9">
    <source>
        <dbReference type="Proteomes" id="UP000002200"/>
    </source>
</evidence>
<dbReference type="InterPro" id="IPR013025">
    <property type="entry name" value="Ribosomal_uL23-like"/>
</dbReference>
<accession>Q83FY8</accession>
<comment type="subunit">
    <text evidence="6">Part of the 50S ribosomal subunit. Contacts protein L29, and trigger factor when it is bound to the ribosome.</text>
</comment>
<dbReference type="eggNOG" id="COG0089">
    <property type="taxonomic scope" value="Bacteria"/>
</dbReference>
<dbReference type="Gene3D" id="3.30.70.330">
    <property type="match status" value="1"/>
</dbReference>
<proteinExistence type="inferred from homology"/>
<dbReference type="NCBIfam" id="NF004363">
    <property type="entry name" value="PRK05738.2-4"/>
    <property type="match status" value="1"/>
</dbReference>
<dbReference type="GO" id="GO:0019843">
    <property type="term" value="F:rRNA binding"/>
    <property type="evidence" value="ECO:0007669"/>
    <property type="project" value="UniProtKB-UniRule"/>
</dbReference>
<dbReference type="HOGENOM" id="CLU_037562_3_2_11"/>
<dbReference type="RefSeq" id="WP_011096167.1">
    <property type="nucleotide sequence ID" value="NC_004572.3"/>
</dbReference>
<dbReference type="InterPro" id="IPR012677">
    <property type="entry name" value="Nucleotide-bd_a/b_plait_sf"/>
</dbReference>
<comment type="similarity">
    <text evidence="1 6 7">Belongs to the universal ribosomal protein uL23 family.</text>
</comment>
<dbReference type="Pfam" id="PF00276">
    <property type="entry name" value="Ribosomal_L23"/>
    <property type="match status" value="1"/>
</dbReference>
<dbReference type="GO" id="GO:1990904">
    <property type="term" value="C:ribonucleoprotein complex"/>
    <property type="evidence" value="ECO:0007669"/>
    <property type="project" value="UniProtKB-KW"/>
</dbReference>
<dbReference type="PROSITE" id="PS00050">
    <property type="entry name" value="RIBOSOMAL_L23"/>
    <property type="match status" value="1"/>
</dbReference>
<keyword evidence="4 6" id="KW-0689">Ribosomal protein</keyword>
<keyword evidence="9" id="KW-1185">Reference proteome</keyword>
<evidence type="ECO:0000256" key="1">
    <source>
        <dbReference type="ARBA" id="ARBA00006700"/>
    </source>
</evidence>
<name>Q83FY8_TROWT</name>
<dbReference type="SUPFAM" id="SSF54189">
    <property type="entry name" value="Ribosomal proteins S24e, L23 and L15e"/>
    <property type="match status" value="1"/>
</dbReference>
<organism evidence="8 9">
    <name type="scientific">Tropheryma whipplei (strain Twist)</name>
    <name type="common">Whipple's bacillus</name>
    <dbReference type="NCBI Taxonomy" id="203267"/>
    <lineage>
        <taxon>Bacteria</taxon>
        <taxon>Bacillati</taxon>
        <taxon>Actinomycetota</taxon>
        <taxon>Actinomycetes</taxon>
        <taxon>Micrococcales</taxon>
        <taxon>Tropherymataceae</taxon>
        <taxon>Tropheryma</taxon>
    </lineage>
</organism>
<dbReference type="GO" id="GO:0003735">
    <property type="term" value="F:structural constituent of ribosome"/>
    <property type="evidence" value="ECO:0007669"/>
    <property type="project" value="InterPro"/>
</dbReference>
<dbReference type="OrthoDB" id="9793353at2"/>
<dbReference type="FunFam" id="3.30.70.330:FF:000001">
    <property type="entry name" value="50S ribosomal protein L23"/>
    <property type="match status" value="1"/>
</dbReference>
<dbReference type="STRING" id="203267.TWT_552"/>
<dbReference type="GeneID" id="67387985"/>
<evidence type="ECO:0000256" key="6">
    <source>
        <dbReference type="HAMAP-Rule" id="MF_01369"/>
    </source>
</evidence>
<dbReference type="EMBL" id="AE014184">
    <property type="protein sequence ID" value="AAO44649.1"/>
    <property type="molecule type" value="Genomic_DNA"/>
</dbReference>
<evidence type="ECO:0000313" key="8">
    <source>
        <dbReference type="EMBL" id="AAO44649.1"/>
    </source>
</evidence>
<dbReference type="KEGG" id="twh:TWT_552"/>
<dbReference type="Proteomes" id="UP000002200">
    <property type="component" value="Chromosome"/>
</dbReference>
<dbReference type="GO" id="GO:0005840">
    <property type="term" value="C:ribosome"/>
    <property type="evidence" value="ECO:0007669"/>
    <property type="project" value="UniProtKB-KW"/>
</dbReference>
<keyword evidence="3 6" id="KW-0694">RNA-binding</keyword>
<dbReference type="HAMAP" id="MF_01369_B">
    <property type="entry name" value="Ribosomal_uL23_B"/>
    <property type="match status" value="1"/>
</dbReference>
<keyword evidence="5 6" id="KW-0687">Ribonucleoprotein</keyword>
<dbReference type="PANTHER" id="PTHR11620">
    <property type="entry name" value="60S RIBOSOMAL PROTEIN L23A"/>
    <property type="match status" value="1"/>
</dbReference>
<evidence type="ECO:0000256" key="7">
    <source>
        <dbReference type="RuleBase" id="RU003934"/>
    </source>
</evidence>
<sequence>MMRRYSSSVINNKHVHDVILGPAISEKTYGLLEDSKYTFLVDPKSNKTEIKLAVEKIFGVKVSSVNTMNRRGKLQRTRKGIGRRKDRKRAVVTLKSGTIDLFT</sequence>
<evidence type="ECO:0000256" key="2">
    <source>
        <dbReference type="ARBA" id="ARBA00022730"/>
    </source>
</evidence>
<keyword evidence="2 6" id="KW-0699">rRNA-binding</keyword>